<dbReference type="Proteomes" id="UP000636709">
    <property type="component" value="Unassembled WGS sequence"/>
</dbReference>
<feature type="domain" description="KIB1-4 beta-propeller" evidence="2">
    <location>
        <begin position="8"/>
        <end position="156"/>
    </location>
</feature>
<accession>A0A835BRR2</accession>
<sequence>MTYERGHTRIVAVTFHGGKAYYMDQLKNIIICDLDTATHLPPKCTRIFNVVHVANELCTCDRFHPVGSVHLVSCNGDLLLVVLRSRGSGHPSWAEVYKPEWTCETDPFSRVVLRERVVELGEYSLFLSARGHTFALSAKEFPAIKRNCVYYAGRLDYNCCISYWITVFSLDSGGVLKEIPYLNKLKQGEARWTPYAWRRLRSSSQAPSAAEANPAFNAIPIRNATSNRPSSVGVGAAPNFSDRAGGERRGARVPGAAPGVRAQQHARTPWAPTSSGNPCLPSGSVSARNAWKDTSGDRYMDAPPSSISERVGEHEHLPQPRERVDAELVGVAAGGAVAHSLSEWPERAESGLLP</sequence>
<evidence type="ECO:0000256" key="1">
    <source>
        <dbReference type="SAM" id="MobiDB-lite"/>
    </source>
</evidence>
<gene>
    <name evidence="3" type="ORF">HU200_035519</name>
</gene>
<evidence type="ECO:0000313" key="4">
    <source>
        <dbReference type="Proteomes" id="UP000636709"/>
    </source>
</evidence>
<dbReference type="AlphaFoldDB" id="A0A835BRR2"/>
<feature type="compositionally biased region" description="Polar residues" evidence="1">
    <location>
        <begin position="271"/>
        <end position="287"/>
    </location>
</feature>
<organism evidence="3 4">
    <name type="scientific">Digitaria exilis</name>
    <dbReference type="NCBI Taxonomy" id="1010633"/>
    <lineage>
        <taxon>Eukaryota</taxon>
        <taxon>Viridiplantae</taxon>
        <taxon>Streptophyta</taxon>
        <taxon>Embryophyta</taxon>
        <taxon>Tracheophyta</taxon>
        <taxon>Spermatophyta</taxon>
        <taxon>Magnoliopsida</taxon>
        <taxon>Liliopsida</taxon>
        <taxon>Poales</taxon>
        <taxon>Poaceae</taxon>
        <taxon>PACMAD clade</taxon>
        <taxon>Panicoideae</taxon>
        <taxon>Panicodae</taxon>
        <taxon>Paniceae</taxon>
        <taxon>Anthephorinae</taxon>
        <taxon>Digitaria</taxon>
    </lineage>
</organism>
<name>A0A835BRR2_9POAL</name>
<protein>
    <recommendedName>
        <fullName evidence="2">KIB1-4 beta-propeller domain-containing protein</fullName>
    </recommendedName>
</protein>
<feature type="region of interest" description="Disordered" evidence="1">
    <location>
        <begin position="227"/>
        <end position="324"/>
    </location>
</feature>
<dbReference type="PANTHER" id="PTHR36901:SF2">
    <property type="entry name" value="OS10G0520400 PROTEIN"/>
    <property type="match status" value="1"/>
</dbReference>
<dbReference type="PANTHER" id="PTHR36901">
    <property type="entry name" value="F-BOX DOMAIN CONTAINING PROTEIN, EXPRESSED-RELATED"/>
    <property type="match status" value="1"/>
</dbReference>
<feature type="compositionally biased region" description="Basic and acidic residues" evidence="1">
    <location>
        <begin position="310"/>
        <end position="324"/>
    </location>
</feature>
<dbReference type="EMBL" id="JACEFO010001866">
    <property type="protein sequence ID" value="KAF8698014.1"/>
    <property type="molecule type" value="Genomic_DNA"/>
</dbReference>
<feature type="compositionally biased region" description="Basic and acidic residues" evidence="1">
    <location>
        <begin position="290"/>
        <end position="300"/>
    </location>
</feature>
<dbReference type="Pfam" id="PF03478">
    <property type="entry name" value="Beta-prop_KIB1-4"/>
    <property type="match status" value="1"/>
</dbReference>
<reference evidence="3" key="1">
    <citation type="submission" date="2020-07" db="EMBL/GenBank/DDBJ databases">
        <title>Genome sequence and genetic diversity analysis of an under-domesticated orphan crop, white fonio (Digitaria exilis).</title>
        <authorList>
            <person name="Bennetzen J.L."/>
            <person name="Chen S."/>
            <person name="Ma X."/>
            <person name="Wang X."/>
            <person name="Yssel A.E.J."/>
            <person name="Chaluvadi S.R."/>
            <person name="Johnson M."/>
            <person name="Gangashetty P."/>
            <person name="Hamidou F."/>
            <person name="Sanogo M.D."/>
            <person name="Zwaenepoel A."/>
            <person name="Wallace J."/>
            <person name="Van De Peer Y."/>
            <person name="Van Deynze A."/>
        </authorList>
    </citation>
    <scope>NUCLEOTIDE SEQUENCE</scope>
    <source>
        <tissue evidence="3">Leaves</tissue>
    </source>
</reference>
<evidence type="ECO:0000259" key="2">
    <source>
        <dbReference type="Pfam" id="PF03478"/>
    </source>
</evidence>
<proteinExistence type="predicted"/>
<evidence type="ECO:0000313" key="3">
    <source>
        <dbReference type="EMBL" id="KAF8698014.1"/>
    </source>
</evidence>
<dbReference type="InterPro" id="IPR005174">
    <property type="entry name" value="KIB1-4_b-propeller"/>
</dbReference>
<comment type="caution">
    <text evidence="3">The sequence shown here is derived from an EMBL/GenBank/DDBJ whole genome shotgun (WGS) entry which is preliminary data.</text>
</comment>
<dbReference type="OrthoDB" id="585457at2759"/>
<keyword evidence="4" id="KW-1185">Reference proteome</keyword>